<proteinExistence type="predicted"/>
<evidence type="ECO:0000313" key="4">
    <source>
        <dbReference type="EMBL" id="KAK6188573.1"/>
    </source>
</evidence>
<dbReference type="PROSITE" id="PS50105">
    <property type="entry name" value="SAM_DOMAIN"/>
    <property type="match status" value="1"/>
</dbReference>
<protein>
    <recommendedName>
        <fullName evidence="6">ADP-ribosyl cyclase/cyclic ADP-ribose hydrolase</fullName>
    </recommendedName>
</protein>
<dbReference type="InterPro" id="IPR000157">
    <property type="entry name" value="TIR_dom"/>
</dbReference>
<dbReference type="SUPFAM" id="SSF47769">
    <property type="entry name" value="SAM/Pointed domain"/>
    <property type="match status" value="1"/>
</dbReference>
<accession>A0AAN8Q5V4</accession>
<dbReference type="Gene3D" id="1.10.150.50">
    <property type="entry name" value="Transcription Factor, Ets-1"/>
    <property type="match status" value="1"/>
</dbReference>
<evidence type="ECO:0000313" key="5">
    <source>
        <dbReference type="Proteomes" id="UP001347796"/>
    </source>
</evidence>
<dbReference type="GO" id="GO:0007165">
    <property type="term" value="P:signal transduction"/>
    <property type="evidence" value="ECO:0007669"/>
    <property type="project" value="InterPro"/>
</dbReference>
<feature type="compositionally biased region" description="Basic and acidic residues" evidence="1">
    <location>
        <begin position="59"/>
        <end position="74"/>
    </location>
</feature>
<evidence type="ECO:0000259" key="3">
    <source>
        <dbReference type="PROSITE" id="PS50105"/>
    </source>
</evidence>
<name>A0AAN8Q5V4_PATCE</name>
<dbReference type="PROSITE" id="PS50104">
    <property type="entry name" value="TIR"/>
    <property type="match status" value="1"/>
</dbReference>
<dbReference type="SUPFAM" id="SSF52200">
    <property type="entry name" value="Toll/Interleukin receptor TIR domain"/>
    <property type="match status" value="2"/>
</dbReference>
<dbReference type="Pfam" id="PF00536">
    <property type="entry name" value="SAM_1"/>
    <property type="match status" value="1"/>
</dbReference>
<dbReference type="PANTHER" id="PTHR47508:SF2">
    <property type="entry name" value="TIR DOMAIN-CONTAINING PROTEIN"/>
    <property type="match status" value="1"/>
</dbReference>
<dbReference type="EMBL" id="JAZGQO010000003">
    <property type="protein sequence ID" value="KAK6188573.1"/>
    <property type="molecule type" value="Genomic_DNA"/>
</dbReference>
<keyword evidence="5" id="KW-1185">Reference proteome</keyword>
<dbReference type="InterPro" id="IPR035897">
    <property type="entry name" value="Toll_tir_struct_dom_sf"/>
</dbReference>
<comment type="caution">
    <text evidence="4">The sequence shown here is derived from an EMBL/GenBank/DDBJ whole genome shotgun (WGS) entry which is preliminary data.</text>
</comment>
<sequence length="725" mass="82314">MEDEKNPVAEVSETAPQIPGTETQNGIEENTVADDNPKEVTGDSENMNENKQNDIQTSGKREHEKQNDENKAMDENIDEVVDVNQFDSVSNVKSLPDQNKTSSETESKKIKDPISVETSKIKVKKPKKLIYISYSPDAGYLERKFVSEIVRQLKENNLGDDIWFDKDEQNTDSPSWFSLRMEATEKCRAVILILSDSYFSCPVSVYEGKTLLERLKLEPNCVKVFPVLYSSIDNNDIIKQFAPIMKRPVDLTKTHLKKSVAEKTSIVIGQIMEEIEKFGSLNSTSTPLFRPDTEMSGEYLNKKICQWTVGDLQEWLFNLGIKEFYLQSLAENMIDGFLLMSLTDHDMVHYLGIDSRVVRKKIMQQILLTLDKEHKQPDNWHLRARAQRMKEDLVYLIYDPADVRLVQNIKADLRRKNLQVIHHDSQKLGKSKEEFLRINGPQIATASHVVVVMTEAATSSPFVYHEALFADWLGKKLVTAMFKNTWTNLRPSAKAVLGDCPAIDFANKLYSESLDVLEHHIKPLRRVPGVVLEQAYLNKMAEGLKPFHEISSIGNGIKNFSSAATIEPRVFISYHWDMHTRVDEIRLALEKSGFLCWADINLPRGNSSRSSRASLSNSNNSCVDASSATLQGQIHRNMKDSTVVLSCITPKYLHSDNCSKDLTLADTFNKPIIPLLLRFTPIDSAPLPVRKILSRHSCVDLSNERLYKQNINVVLDKVKKLASPR</sequence>
<dbReference type="Proteomes" id="UP001347796">
    <property type="component" value="Unassembled WGS sequence"/>
</dbReference>
<dbReference type="PANTHER" id="PTHR47508">
    <property type="entry name" value="SAM DOMAIN-CONTAINING PROTEIN-RELATED"/>
    <property type="match status" value="1"/>
</dbReference>
<dbReference type="Gene3D" id="3.40.50.10140">
    <property type="entry name" value="Toll/interleukin-1 receptor homology (TIR) domain"/>
    <property type="match status" value="2"/>
</dbReference>
<dbReference type="Pfam" id="PF13676">
    <property type="entry name" value="TIR_2"/>
    <property type="match status" value="2"/>
</dbReference>
<gene>
    <name evidence="4" type="ORF">SNE40_004721</name>
</gene>
<feature type="domain" description="TIR" evidence="2">
    <location>
        <begin position="126"/>
        <end position="268"/>
    </location>
</feature>
<evidence type="ECO:0000259" key="2">
    <source>
        <dbReference type="PROSITE" id="PS50104"/>
    </source>
</evidence>
<reference evidence="4 5" key="1">
    <citation type="submission" date="2024-01" db="EMBL/GenBank/DDBJ databases">
        <title>The genome of the rayed Mediterranean limpet Patella caerulea (Linnaeus, 1758).</title>
        <authorList>
            <person name="Anh-Thu Weber A."/>
            <person name="Halstead-Nussloch G."/>
        </authorList>
    </citation>
    <scope>NUCLEOTIDE SEQUENCE [LARGE SCALE GENOMIC DNA]</scope>
    <source>
        <strain evidence="4">AATW-2023a</strain>
        <tissue evidence="4">Whole specimen</tissue>
    </source>
</reference>
<dbReference type="InterPro" id="IPR013761">
    <property type="entry name" value="SAM/pointed_sf"/>
</dbReference>
<feature type="compositionally biased region" description="Polar residues" evidence="1">
    <location>
        <begin position="43"/>
        <end position="58"/>
    </location>
</feature>
<feature type="domain" description="SAM" evidence="3">
    <location>
        <begin position="307"/>
        <end position="366"/>
    </location>
</feature>
<dbReference type="SMART" id="SM00454">
    <property type="entry name" value="SAM"/>
    <property type="match status" value="1"/>
</dbReference>
<evidence type="ECO:0008006" key="6">
    <source>
        <dbReference type="Google" id="ProtNLM"/>
    </source>
</evidence>
<feature type="region of interest" description="Disordered" evidence="1">
    <location>
        <begin position="1"/>
        <end position="76"/>
    </location>
</feature>
<feature type="compositionally biased region" description="Polar residues" evidence="1">
    <location>
        <begin position="88"/>
        <end position="99"/>
    </location>
</feature>
<evidence type="ECO:0000256" key="1">
    <source>
        <dbReference type="SAM" id="MobiDB-lite"/>
    </source>
</evidence>
<dbReference type="AlphaFoldDB" id="A0AAN8Q5V4"/>
<organism evidence="4 5">
    <name type="scientific">Patella caerulea</name>
    <name type="common">Rayed Mediterranean limpet</name>
    <dbReference type="NCBI Taxonomy" id="87958"/>
    <lineage>
        <taxon>Eukaryota</taxon>
        <taxon>Metazoa</taxon>
        <taxon>Spiralia</taxon>
        <taxon>Lophotrochozoa</taxon>
        <taxon>Mollusca</taxon>
        <taxon>Gastropoda</taxon>
        <taxon>Patellogastropoda</taxon>
        <taxon>Patelloidea</taxon>
        <taxon>Patellidae</taxon>
        <taxon>Patella</taxon>
    </lineage>
</organism>
<dbReference type="InterPro" id="IPR001660">
    <property type="entry name" value="SAM"/>
</dbReference>
<feature type="region of interest" description="Disordered" evidence="1">
    <location>
        <begin position="88"/>
        <end position="111"/>
    </location>
</feature>